<dbReference type="Gene3D" id="3.30.70.20">
    <property type="match status" value="1"/>
</dbReference>
<evidence type="ECO:0000313" key="2">
    <source>
        <dbReference type="Proteomes" id="UP000177583"/>
    </source>
</evidence>
<dbReference type="Pfam" id="PF13370">
    <property type="entry name" value="Fer4_13"/>
    <property type="match status" value="1"/>
</dbReference>
<comment type="caution">
    <text evidence="1">The sequence shown here is derived from an EMBL/GenBank/DDBJ whole genome shotgun (WGS) entry which is preliminary data.</text>
</comment>
<protein>
    <recommendedName>
        <fullName evidence="3">4Fe-4S ferredoxin-type domain-containing protein</fullName>
    </recommendedName>
</protein>
<gene>
    <name evidence="1" type="ORF">A2557_02025</name>
</gene>
<evidence type="ECO:0008006" key="3">
    <source>
        <dbReference type="Google" id="ProtNLM"/>
    </source>
</evidence>
<reference evidence="1 2" key="1">
    <citation type="journal article" date="2016" name="Nat. Commun.">
        <title>Thousands of microbial genomes shed light on interconnected biogeochemical processes in an aquifer system.</title>
        <authorList>
            <person name="Anantharaman K."/>
            <person name="Brown C.T."/>
            <person name="Hug L.A."/>
            <person name="Sharon I."/>
            <person name="Castelle C.J."/>
            <person name="Probst A.J."/>
            <person name="Thomas B.C."/>
            <person name="Singh A."/>
            <person name="Wilkins M.J."/>
            <person name="Karaoz U."/>
            <person name="Brodie E.L."/>
            <person name="Williams K.H."/>
            <person name="Hubbard S.S."/>
            <person name="Banfield J.F."/>
        </authorList>
    </citation>
    <scope>NUCLEOTIDE SEQUENCE [LARGE SCALE GENOMIC DNA]</scope>
</reference>
<accession>A0A1F6GMD3</accession>
<dbReference type="EMBL" id="MFNF01000059">
    <property type="protein sequence ID" value="OGG99285.1"/>
    <property type="molecule type" value="Genomic_DNA"/>
</dbReference>
<dbReference type="AlphaFoldDB" id="A0A1F6GMD3"/>
<dbReference type="Proteomes" id="UP000177583">
    <property type="component" value="Unassembled WGS sequence"/>
</dbReference>
<sequence length="66" mass="7087">MISVDSKCLNLCQVCVKLAPANLQKGTTSVEVKKQPESPEELQALAKAAQVCPVEAIHSTEPFHTP</sequence>
<organism evidence="1 2">
    <name type="scientific">Candidatus Lambdaproteobacteria bacterium RIFOXYD2_FULL_56_26</name>
    <dbReference type="NCBI Taxonomy" id="1817773"/>
    <lineage>
        <taxon>Bacteria</taxon>
        <taxon>Pseudomonadati</taxon>
        <taxon>Pseudomonadota</taxon>
        <taxon>Candidatus Lambdaproteobacteria</taxon>
    </lineage>
</organism>
<name>A0A1F6GMD3_9PROT</name>
<proteinExistence type="predicted"/>
<dbReference type="SUPFAM" id="SSF54862">
    <property type="entry name" value="4Fe-4S ferredoxins"/>
    <property type="match status" value="1"/>
</dbReference>
<evidence type="ECO:0000313" key="1">
    <source>
        <dbReference type="EMBL" id="OGG99285.1"/>
    </source>
</evidence>